<dbReference type="Proteomes" id="UP000016505">
    <property type="component" value="Plasmid unnamed"/>
</dbReference>
<keyword evidence="2" id="KW-0614">Plasmid</keyword>
<evidence type="ECO:0000313" key="2">
    <source>
        <dbReference type="EMBL" id="ATC89070.1"/>
    </source>
</evidence>
<reference evidence="2 3" key="1">
    <citation type="journal article" date="2012" name="J. Bacteriol.">
        <title>Genome sequences of type strains of seven species of the marine bacterium Pseudoalteromonas.</title>
        <authorList>
            <person name="Xie B.B."/>
            <person name="Shu Y.L."/>
            <person name="Qin Q.L."/>
            <person name="Rong J.C."/>
            <person name="Zhang X.Y."/>
            <person name="Chen X.L."/>
            <person name="Shi M."/>
            <person name="He H.L."/>
            <person name="Zhou B.C."/>
            <person name="Zhang Y.Z."/>
        </authorList>
    </citation>
    <scope>NUCLEOTIDE SEQUENCE [LARGE SCALE GENOMIC DNA]</scope>
    <source>
        <strain evidence="2 3">A 37-1-2</strain>
        <plasmid evidence="2 3">unnamed</plasmid>
    </source>
</reference>
<organism evidence="2 3">
    <name type="scientific">Pseudoalteromonas arctica A 37-1-2</name>
    <dbReference type="NCBI Taxonomy" id="1117313"/>
    <lineage>
        <taxon>Bacteria</taxon>
        <taxon>Pseudomonadati</taxon>
        <taxon>Pseudomonadota</taxon>
        <taxon>Gammaproteobacteria</taxon>
        <taxon>Alteromonadales</taxon>
        <taxon>Pseudoalteromonadaceae</taxon>
        <taxon>Pseudoalteromonas</taxon>
    </lineage>
</organism>
<sequence>MTEVWYSEEDRSRHNHILRLISEKERKYFYSFGYGALFIFLYLVRSNLESGGLFGFTTLFLVIAFGMWLGTNPIIQKFDVFYHVKGGEPEHITQRFTVFSATSNKIGLVSVSAMLIASWIFIW</sequence>
<keyword evidence="1" id="KW-0812">Transmembrane</keyword>
<gene>
    <name evidence="2" type="ORF">PARC_p0118</name>
</gene>
<evidence type="ECO:0000313" key="3">
    <source>
        <dbReference type="Proteomes" id="UP000016505"/>
    </source>
</evidence>
<protein>
    <submittedName>
        <fullName evidence="2">Uncharacterized protein</fullName>
    </submittedName>
</protein>
<dbReference type="EMBL" id="CP011027">
    <property type="protein sequence ID" value="ATC89070.1"/>
    <property type="molecule type" value="Genomic_DNA"/>
</dbReference>
<name>A0A290SF40_9GAMM</name>
<accession>A0A290SF40</accession>
<keyword evidence="1" id="KW-1133">Transmembrane helix</keyword>
<keyword evidence="1" id="KW-0472">Membrane</keyword>
<dbReference type="KEGG" id="part:PARC_p0118"/>
<dbReference type="RefSeq" id="WP_010554755.1">
    <property type="nucleotide sequence ID" value="NZ_CP011027.1"/>
</dbReference>
<dbReference type="AlphaFoldDB" id="A0A290SF40"/>
<feature type="transmembrane region" description="Helical" evidence="1">
    <location>
        <begin position="51"/>
        <end position="69"/>
    </location>
</feature>
<evidence type="ECO:0000256" key="1">
    <source>
        <dbReference type="SAM" id="Phobius"/>
    </source>
</evidence>
<feature type="transmembrane region" description="Helical" evidence="1">
    <location>
        <begin position="28"/>
        <end position="45"/>
    </location>
</feature>
<proteinExistence type="predicted"/>
<geneLocation type="plasmid" evidence="2">
    <name>unnamed</name>
</geneLocation>
<feature type="transmembrane region" description="Helical" evidence="1">
    <location>
        <begin position="105"/>
        <end position="122"/>
    </location>
</feature>